<keyword evidence="1" id="KW-0378">Hydrolase</keyword>
<dbReference type="Proteomes" id="UP001165085">
    <property type="component" value="Unassembled WGS sequence"/>
</dbReference>
<keyword evidence="4" id="KW-1185">Reference proteome</keyword>
<protein>
    <recommendedName>
        <fullName evidence="2">Tyrosine specific protein phosphatases domain-containing protein</fullName>
    </recommendedName>
</protein>
<dbReference type="Pfam" id="PF22784">
    <property type="entry name" value="PTP-SAK"/>
    <property type="match status" value="1"/>
</dbReference>
<proteinExistence type="predicted"/>
<sequence>MLLHSTTLHRPSSSRTTRSLLKAFAVIALSLSTNSLPPLPTPTLKTHGFANKANWLVPQKVLVGTSPLNTPSPNLTLQTLLSQNITTFVSLQSESLPEPSPHGYSQYLSSPNISYLHFKIEDFGVPETLEDLKTCVRKIHDREGKFYIHCFSGQGRTGLIASCLLSKYYRTTAAESLEYVQKCFDLRREFGEEQKEGRSPETEEQRDMVKRFYEEIDK</sequence>
<dbReference type="SUPFAM" id="SSF52799">
    <property type="entry name" value="(Phosphotyrosine protein) phosphatases II"/>
    <property type="match status" value="1"/>
</dbReference>
<dbReference type="GO" id="GO:0016791">
    <property type="term" value="F:phosphatase activity"/>
    <property type="evidence" value="ECO:0007669"/>
    <property type="project" value="UniProtKB-ARBA"/>
</dbReference>
<accession>A0A9W7A381</accession>
<dbReference type="Gene3D" id="3.90.190.10">
    <property type="entry name" value="Protein tyrosine phosphatase superfamily"/>
    <property type="match status" value="1"/>
</dbReference>
<dbReference type="PROSITE" id="PS50056">
    <property type="entry name" value="TYR_PHOSPHATASE_2"/>
    <property type="match status" value="1"/>
</dbReference>
<dbReference type="AlphaFoldDB" id="A0A9W7A381"/>
<dbReference type="OrthoDB" id="2017893at2759"/>
<comment type="caution">
    <text evidence="3">The sequence shown here is derived from an EMBL/GenBank/DDBJ whole genome shotgun (WGS) entry which is preliminary data.</text>
</comment>
<gene>
    <name evidence="3" type="ORF">TrST_g6350</name>
</gene>
<dbReference type="InterPro" id="IPR050561">
    <property type="entry name" value="PTP"/>
</dbReference>
<evidence type="ECO:0000256" key="1">
    <source>
        <dbReference type="ARBA" id="ARBA00022801"/>
    </source>
</evidence>
<evidence type="ECO:0000313" key="3">
    <source>
        <dbReference type="EMBL" id="GMH63256.1"/>
    </source>
</evidence>
<feature type="domain" description="Tyrosine specific protein phosphatases" evidence="2">
    <location>
        <begin position="126"/>
        <end position="182"/>
    </location>
</feature>
<dbReference type="InterPro" id="IPR016130">
    <property type="entry name" value="Tyr_Pase_AS"/>
</dbReference>
<evidence type="ECO:0000259" key="2">
    <source>
        <dbReference type="PROSITE" id="PS50056"/>
    </source>
</evidence>
<dbReference type="PANTHER" id="PTHR23339">
    <property type="entry name" value="TYROSINE SPECIFIC PROTEIN PHOSPHATASE AND DUAL SPECIFICITY PROTEIN PHOSPHATASE"/>
    <property type="match status" value="1"/>
</dbReference>
<reference evidence="4" key="1">
    <citation type="journal article" date="2023" name="Commun. Biol.">
        <title>Genome analysis of Parmales, the sister group of diatoms, reveals the evolutionary specialization of diatoms from phago-mixotrophs to photoautotrophs.</title>
        <authorList>
            <person name="Ban H."/>
            <person name="Sato S."/>
            <person name="Yoshikawa S."/>
            <person name="Yamada K."/>
            <person name="Nakamura Y."/>
            <person name="Ichinomiya M."/>
            <person name="Sato N."/>
            <person name="Blanc-Mathieu R."/>
            <person name="Endo H."/>
            <person name="Kuwata A."/>
            <person name="Ogata H."/>
        </authorList>
    </citation>
    <scope>NUCLEOTIDE SEQUENCE [LARGE SCALE GENOMIC DNA]</scope>
    <source>
        <strain evidence="4">NIES 3701</strain>
    </source>
</reference>
<evidence type="ECO:0000313" key="4">
    <source>
        <dbReference type="Proteomes" id="UP001165085"/>
    </source>
</evidence>
<dbReference type="PROSITE" id="PS00383">
    <property type="entry name" value="TYR_PHOSPHATASE_1"/>
    <property type="match status" value="1"/>
</dbReference>
<organism evidence="3 4">
    <name type="scientific">Triparma strigata</name>
    <dbReference type="NCBI Taxonomy" id="1606541"/>
    <lineage>
        <taxon>Eukaryota</taxon>
        <taxon>Sar</taxon>
        <taxon>Stramenopiles</taxon>
        <taxon>Ochrophyta</taxon>
        <taxon>Bolidophyceae</taxon>
        <taxon>Parmales</taxon>
        <taxon>Triparmaceae</taxon>
        <taxon>Triparma</taxon>
    </lineage>
</organism>
<name>A0A9W7A381_9STRA</name>
<dbReference type="InterPro" id="IPR057023">
    <property type="entry name" value="PTP-SAK"/>
</dbReference>
<dbReference type="InterPro" id="IPR029021">
    <property type="entry name" value="Prot-tyrosine_phosphatase-like"/>
</dbReference>
<dbReference type="InterPro" id="IPR000387">
    <property type="entry name" value="Tyr_Pase_dom"/>
</dbReference>
<dbReference type="EMBL" id="BRXY01000083">
    <property type="protein sequence ID" value="GMH63256.1"/>
    <property type="molecule type" value="Genomic_DNA"/>
</dbReference>